<accession>A0AAP0ITC7</accession>
<keyword evidence="6" id="KW-1185">Reference proteome</keyword>
<feature type="compositionally biased region" description="Polar residues" evidence="3">
    <location>
        <begin position="61"/>
        <end position="75"/>
    </location>
</feature>
<keyword evidence="1" id="KW-0479">Metal-binding</keyword>
<keyword evidence="2" id="KW-0862">Zinc</keyword>
<evidence type="ECO:0000259" key="4">
    <source>
        <dbReference type="Pfam" id="PF25054"/>
    </source>
</evidence>
<evidence type="ECO:0000256" key="1">
    <source>
        <dbReference type="ARBA" id="ARBA00022771"/>
    </source>
</evidence>
<feature type="domain" description="PHD-type zinc finger plants" evidence="4">
    <location>
        <begin position="9"/>
        <end position="54"/>
    </location>
</feature>
<feature type="region of interest" description="Disordered" evidence="3">
    <location>
        <begin position="61"/>
        <end position="134"/>
    </location>
</feature>
<evidence type="ECO:0000313" key="5">
    <source>
        <dbReference type="EMBL" id="KAK9120618.1"/>
    </source>
</evidence>
<dbReference type="InterPro" id="IPR056874">
    <property type="entry name" value="PHD_dom_pln"/>
</dbReference>
<comment type="caution">
    <text evidence="5">The sequence shown here is derived from an EMBL/GenBank/DDBJ whole genome shotgun (WGS) entry which is preliminary data.</text>
</comment>
<dbReference type="Pfam" id="PF25054">
    <property type="entry name" value="PHD_pln"/>
    <property type="match status" value="1"/>
</dbReference>
<dbReference type="GO" id="GO:0008270">
    <property type="term" value="F:zinc ion binding"/>
    <property type="evidence" value="ECO:0007669"/>
    <property type="project" value="UniProtKB-KW"/>
</dbReference>
<reference evidence="5 6" key="1">
    <citation type="submission" date="2024-01" db="EMBL/GenBank/DDBJ databases">
        <title>Genome assemblies of Stephania.</title>
        <authorList>
            <person name="Yang L."/>
        </authorList>
    </citation>
    <scope>NUCLEOTIDE SEQUENCE [LARGE SCALE GENOMIC DNA]</scope>
    <source>
        <strain evidence="5">YNDBR</strain>
        <tissue evidence="5">Leaf</tissue>
    </source>
</reference>
<organism evidence="5 6">
    <name type="scientific">Stephania yunnanensis</name>
    <dbReference type="NCBI Taxonomy" id="152371"/>
    <lineage>
        <taxon>Eukaryota</taxon>
        <taxon>Viridiplantae</taxon>
        <taxon>Streptophyta</taxon>
        <taxon>Embryophyta</taxon>
        <taxon>Tracheophyta</taxon>
        <taxon>Spermatophyta</taxon>
        <taxon>Magnoliopsida</taxon>
        <taxon>Ranunculales</taxon>
        <taxon>Menispermaceae</taxon>
        <taxon>Menispermoideae</taxon>
        <taxon>Cissampelideae</taxon>
        <taxon>Stephania</taxon>
    </lineage>
</organism>
<proteinExistence type="predicted"/>
<dbReference type="Proteomes" id="UP001420932">
    <property type="component" value="Unassembled WGS sequence"/>
</dbReference>
<feature type="compositionally biased region" description="Low complexity" evidence="3">
    <location>
        <begin position="108"/>
        <end position="124"/>
    </location>
</feature>
<evidence type="ECO:0000313" key="6">
    <source>
        <dbReference type="Proteomes" id="UP001420932"/>
    </source>
</evidence>
<dbReference type="SUPFAM" id="SSF57903">
    <property type="entry name" value="FYVE/PHD zinc finger"/>
    <property type="match status" value="1"/>
</dbReference>
<name>A0AAP0ITC7_9MAGN</name>
<dbReference type="EMBL" id="JBBNAF010000008">
    <property type="protein sequence ID" value="KAK9120618.1"/>
    <property type="molecule type" value="Genomic_DNA"/>
</dbReference>
<protein>
    <recommendedName>
        <fullName evidence="4">PHD-type zinc finger plants domain-containing protein</fullName>
    </recommendedName>
</protein>
<evidence type="ECO:0000256" key="3">
    <source>
        <dbReference type="SAM" id="MobiDB-lite"/>
    </source>
</evidence>
<evidence type="ECO:0000256" key="2">
    <source>
        <dbReference type="ARBA" id="ARBA00022833"/>
    </source>
</evidence>
<gene>
    <name evidence="5" type="ORF">Syun_018235</name>
</gene>
<dbReference type="PANTHER" id="PTHR33779:SF11">
    <property type="entry name" value="OS04G0551600 PROTEIN"/>
    <property type="match status" value="1"/>
</dbReference>
<feature type="compositionally biased region" description="Basic and acidic residues" evidence="3">
    <location>
        <begin position="94"/>
        <end position="107"/>
    </location>
</feature>
<dbReference type="PANTHER" id="PTHR33779">
    <property type="entry name" value="EXPRESSED PROTEIN"/>
    <property type="match status" value="1"/>
</dbReference>
<keyword evidence="1" id="KW-0863">Zinc-finger</keyword>
<dbReference type="InterPro" id="IPR011011">
    <property type="entry name" value="Znf_FYVE_PHD"/>
</dbReference>
<dbReference type="AlphaFoldDB" id="A0AAP0ITC7"/>
<sequence>MVDLHTVCCMCGDIGFPDKLFRCAKCHHRFQHSYCSNYYDESSTTGHGVFCDWCLSELRSPSSTAKHGATLSSRRSSGREAITVMNRTSSTTISDKDHQLESNEKAGKSSTSSSASITTATGAPSPRPSNRRYKFLKDVMC</sequence>